<keyword evidence="2" id="KW-1185">Reference proteome</keyword>
<gene>
    <name evidence="1" type="ORF">RAE19_17370</name>
</gene>
<protein>
    <recommendedName>
        <fullName evidence="3">Tetratricopeptide repeat protein</fullName>
    </recommendedName>
</protein>
<evidence type="ECO:0000313" key="1">
    <source>
        <dbReference type="EMBL" id="MDT7520457.1"/>
    </source>
</evidence>
<dbReference type="Proteomes" id="UP001321700">
    <property type="component" value="Unassembled WGS sequence"/>
</dbReference>
<accession>A0ABU3KTB8</accession>
<dbReference type="InterPro" id="IPR011990">
    <property type="entry name" value="TPR-like_helical_dom_sf"/>
</dbReference>
<dbReference type="SUPFAM" id="SSF48452">
    <property type="entry name" value="TPR-like"/>
    <property type="match status" value="1"/>
</dbReference>
<sequence>MLTLKGVLRQYRHDFQGALQEFARALTLDPSYAQAHAWRGAIYLVQADYSAARKECTALKQLGRDALHGACLGLTQSYSGDLPAGYETLRQALAQARSTASQLWLLTRMGEVAAWQGQTAIARQHYQQALALGQDDIYLLAAWSDFLLDNGQAADVVKLLSSWESADSLLVRLAIAETLTGSPKAAAHVKMLADRFAAARARGDTTHLAEESRFELQVRKDAPTALRLAQENYAYQREPRDARVLLEAAVVARQAPAAQPVVDWLSASQFGDLRMKQLAKELK</sequence>
<dbReference type="RefSeq" id="WP_313876052.1">
    <property type="nucleotide sequence ID" value="NZ_JAVBIK010000001.1"/>
</dbReference>
<proteinExistence type="predicted"/>
<organism evidence="1 2">
    <name type="scientific">Rhodoferax potami</name>
    <dbReference type="NCBI Taxonomy" id="3068338"/>
    <lineage>
        <taxon>Bacteria</taxon>
        <taxon>Pseudomonadati</taxon>
        <taxon>Pseudomonadota</taxon>
        <taxon>Betaproteobacteria</taxon>
        <taxon>Burkholderiales</taxon>
        <taxon>Comamonadaceae</taxon>
        <taxon>Rhodoferax</taxon>
    </lineage>
</organism>
<name>A0ABU3KTB8_9BURK</name>
<dbReference type="EMBL" id="JAVBIK010000001">
    <property type="protein sequence ID" value="MDT7520457.1"/>
    <property type="molecule type" value="Genomic_DNA"/>
</dbReference>
<evidence type="ECO:0000313" key="2">
    <source>
        <dbReference type="Proteomes" id="UP001321700"/>
    </source>
</evidence>
<dbReference type="Gene3D" id="1.25.40.10">
    <property type="entry name" value="Tetratricopeptide repeat domain"/>
    <property type="match status" value="1"/>
</dbReference>
<evidence type="ECO:0008006" key="3">
    <source>
        <dbReference type="Google" id="ProtNLM"/>
    </source>
</evidence>
<reference evidence="1 2" key="1">
    <citation type="submission" date="2023-08" db="EMBL/GenBank/DDBJ databases">
        <title>Rhodoferax potami sp. nov. and Rhodoferax mekongensis sp. nov., isolated from the Mekong River in Thailand.</title>
        <authorList>
            <person name="Kitikhun S."/>
            <person name="Charoenyingcharoen P."/>
            <person name="Siriarchawattana P."/>
            <person name="Likhitrattanapisal S."/>
            <person name="Nilsakha T."/>
            <person name="Chanpet A."/>
            <person name="Rattanawaree P."/>
            <person name="Ingsriswang S."/>
        </authorList>
    </citation>
    <scope>NUCLEOTIDE SEQUENCE [LARGE SCALE GENOMIC DNA]</scope>
    <source>
        <strain evidence="1 2">TBRC 17660</strain>
    </source>
</reference>
<comment type="caution">
    <text evidence="1">The sequence shown here is derived from an EMBL/GenBank/DDBJ whole genome shotgun (WGS) entry which is preliminary data.</text>
</comment>